<organism evidence="1 2">
    <name type="scientific">Lentzea cavernae</name>
    <dbReference type="NCBI Taxonomy" id="2020703"/>
    <lineage>
        <taxon>Bacteria</taxon>
        <taxon>Bacillati</taxon>
        <taxon>Actinomycetota</taxon>
        <taxon>Actinomycetes</taxon>
        <taxon>Pseudonocardiales</taxon>
        <taxon>Pseudonocardiaceae</taxon>
        <taxon>Lentzea</taxon>
    </lineage>
</organism>
<gene>
    <name evidence="1" type="ORF">GCM10017774_56640</name>
</gene>
<dbReference type="EMBL" id="BNAR01000009">
    <property type="protein sequence ID" value="GHH49364.1"/>
    <property type="molecule type" value="Genomic_DNA"/>
</dbReference>
<accession>A0ABQ3MLC7</accession>
<evidence type="ECO:0000313" key="1">
    <source>
        <dbReference type="EMBL" id="GHH49364.1"/>
    </source>
</evidence>
<dbReference type="RefSeq" id="WP_191302360.1">
    <property type="nucleotide sequence ID" value="NZ_BNAR01000009.1"/>
</dbReference>
<reference evidence="2" key="1">
    <citation type="journal article" date="2019" name="Int. J. Syst. Evol. Microbiol.">
        <title>The Global Catalogue of Microorganisms (GCM) 10K type strain sequencing project: providing services to taxonomists for standard genome sequencing and annotation.</title>
        <authorList>
            <consortium name="The Broad Institute Genomics Platform"/>
            <consortium name="The Broad Institute Genome Sequencing Center for Infectious Disease"/>
            <person name="Wu L."/>
            <person name="Ma J."/>
        </authorList>
    </citation>
    <scope>NUCLEOTIDE SEQUENCE [LARGE SCALE GENOMIC DNA]</scope>
    <source>
        <strain evidence="2">CGMCC 4.7367</strain>
    </source>
</reference>
<keyword evidence="2" id="KW-1185">Reference proteome</keyword>
<evidence type="ECO:0000313" key="2">
    <source>
        <dbReference type="Proteomes" id="UP000605568"/>
    </source>
</evidence>
<dbReference type="Proteomes" id="UP000605568">
    <property type="component" value="Unassembled WGS sequence"/>
</dbReference>
<comment type="caution">
    <text evidence="1">The sequence shown here is derived from an EMBL/GenBank/DDBJ whole genome shotgun (WGS) entry which is preliminary data.</text>
</comment>
<name>A0ABQ3MLC7_9PSEU</name>
<proteinExistence type="predicted"/>
<sequence>MLLWDYEMREVRPLIDALSPRQCFALSVRAIRHVLAFDRGVLGEVNPATADFVRRSLELADEAVAAGRSTIGEPDGYLEEIGELLEDDTTDSAGPLIMALLNLYGEVDTEPVHALETLSSTYEVVLARQRIEVVTPETERQHTALVQVIAEQKELVRSASAT</sequence>
<protein>
    <submittedName>
        <fullName evidence="1">Uncharacterized protein</fullName>
    </submittedName>
</protein>